<evidence type="ECO:0000313" key="3">
    <source>
        <dbReference type="EMBL" id="GAV28785.1"/>
    </source>
</evidence>
<dbReference type="AlphaFoldDB" id="A0A1Q2YH20"/>
<name>A0A1Q2YH20_9ASCO</name>
<proteinExistence type="predicted"/>
<evidence type="ECO:0000256" key="1">
    <source>
        <dbReference type="SAM" id="MobiDB-lite"/>
    </source>
</evidence>
<keyword evidence="4" id="KW-1185">Reference proteome</keyword>
<evidence type="ECO:0000259" key="2">
    <source>
        <dbReference type="Pfam" id="PF04065"/>
    </source>
</evidence>
<gene>
    <name evidence="3" type="ORF">PMKS-002260</name>
</gene>
<sequence>MLESILRHLENDNIDVEQINDIREDIEYYVESNEDPNFVEDDTFYEALGLDEMEDSFAVIAGDESEAPDTPIRANSVTDDRQGDREQESTRDKEREKDKDKEKDKDSEKDKEREVEKEKEKEKEKVRKIKEKEESEKEKDKTDIPKIPEPHAATLHTQLSQTNINSPAGKNATLASTLSASLNASNTTNSIITAGLKPATPVGTPKLKYATAALSGIKKTQTKPPTNVSYTSLASSVSNANPSVSKAATVNVAAPAQTTCEFHE</sequence>
<feature type="compositionally biased region" description="Basic and acidic residues" evidence="1">
    <location>
        <begin position="78"/>
        <end position="149"/>
    </location>
</feature>
<dbReference type="OrthoDB" id="293823at2759"/>
<dbReference type="GO" id="GO:0005634">
    <property type="term" value="C:nucleus"/>
    <property type="evidence" value="ECO:0007669"/>
    <property type="project" value="InterPro"/>
</dbReference>
<organism evidence="3 4">
    <name type="scientific">Pichia membranifaciens</name>
    <dbReference type="NCBI Taxonomy" id="4926"/>
    <lineage>
        <taxon>Eukaryota</taxon>
        <taxon>Fungi</taxon>
        <taxon>Dikarya</taxon>
        <taxon>Ascomycota</taxon>
        <taxon>Saccharomycotina</taxon>
        <taxon>Pichiomycetes</taxon>
        <taxon>Pichiales</taxon>
        <taxon>Pichiaceae</taxon>
        <taxon>Pichia</taxon>
    </lineage>
</organism>
<comment type="caution">
    <text evidence="3">The sequence shown here is derived from an EMBL/GenBank/DDBJ whole genome shotgun (WGS) entry which is preliminary data.</text>
</comment>
<dbReference type="GO" id="GO:0006355">
    <property type="term" value="P:regulation of DNA-templated transcription"/>
    <property type="evidence" value="ECO:0007669"/>
    <property type="project" value="InterPro"/>
</dbReference>
<reference evidence="3 4" key="1">
    <citation type="submission" date="2016-08" db="EMBL/GenBank/DDBJ databases">
        <title>Whole genome shotgun sequence of Pichia membranifaciens KS47-1.</title>
        <authorList>
            <person name="Konishi M."/>
            <person name="Ishida M."/>
            <person name="Arakawa T."/>
            <person name="Kato Y."/>
            <person name="Horiuchi J."/>
        </authorList>
    </citation>
    <scope>NUCLEOTIDE SEQUENCE [LARGE SCALE GENOMIC DNA]</scope>
    <source>
        <strain evidence="3 4">KS47-1</strain>
    </source>
</reference>
<accession>A0A1Q2YH20</accession>
<dbReference type="EMBL" id="BDGI01000088">
    <property type="protein sequence ID" value="GAV28785.1"/>
    <property type="molecule type" value="Genomic_DNA"/>
</dbReference>
<evidence type="ECO:0000313" key="4">
    <source>
        <dbReference type="Proteomes" id="UP000186136"/>
    </source>
</evidence>
<dbReference type="Proteomes" id="UP000186136">
    <property type="component" value="Unassembled WGS sequence"/>
</dbReference>
<dbReference type="Pfam" id="PF04065">
    <property type="entry name" value="Not3"/>
    <property type="match status" value="1"/>
</dbReference>
<feature type="domain" description="CCR4-Not complex component Not N-terminal" evidence="2">
    <location>
        <begin position="2"/>
        <end position="51"/>
    </location>
</feature>
<dbReference type="InterPro" id="IPR007207">
    <property type="entry name" value="Not_N"/>
</dbReference>
<protein>
    <recommendedName>
        <fullName evidence="2">CCR4-Not complex component Not N-terminal domain-containing protein</fullName>
    </recommendedName>
</protein>
<feature type="region of interest" description="Disordered" evidence="1">
    <location>
        <begin position="57"/>
        <end position="151"/>
    </location>
</feature>